<dbReference type="FunFam" id="3.30.420.140:FF:000001">
    <property type="entry name" value="RNA-binding transcriptional accessory protein"/>
    <property type="match status" value="1"/>
</dbReference>
<gene>
    <name evidence="2" type="ORF">CD32_06555</name>
</gene>
<dbReference type="InterPro" id="IPR023319">
    <property type="entry name" value="Tex-like_HTH_dom_sf"/>
</dbReference>
<dbReference type="EMBL" id="JPVP01000052">
    <property type="protein sequence ID" value="KGR86056.1"/>
    <property type="molecule type" value="Genomic_DNA"/>
</dbReference>
<dbReference type="Pfam" id="PF00575">
    <property type="entry name" value="S1"/>
    <property type="match status" value="1"/>
</dbReference>
<dbReference type="Pfam" id="PF16921">
    <property type="entry name" value="Tex_YqgF"/>
    <property type="match status" value="1"/>
</dbReference>
<proteinExistence type="predicted"/>
<dbReference type="GO" id="GO:0003729">
    <property type="term" value="F:mRNA binding"/>
    <property type="evidence" value="ECO:0007669"/>
    <property type="project" value="UniProtKB-ARBA"/>
</dbReference>
<dbReference type="InterPro" id="IPR003029">
    <property type="entry name" value="S1_domain"/>
</dbReference>
<dbReference type="Gene3D" id="1.10.3500.10">
    <property type="entry name" value="Tex N-terminal region-like"/>
    <property type="match status" value="1"/>
</dbReference>
<dbReference type="FunFam" id="1.10.150.310:FF:000001">
    <property type="entry name" value="RNA-binding transcriptional accessory protein"/>
    <property type="match status" value="1"/>
</dbReference>
<dbReference type="InterPro" id="IPR010994">
    <property type="entry name" value="RuvA_2-like"/>
</dbReference>
<evidence type="ECO:0000259" key="1">
    <source>
        <dbReference type="PROSITE" id="PS50126"/>
    </source>
</evidence>
<dbReference type="InterPro" id="IPR044146">
    <property type="entry name" value="S1_Tex"/>
</dbReference>
<dbReference type="Gene3D" id="2.40.50.140">
    <property type="entry name" value="Nucleic acid-binding proteins"/>
    <property type="match status" value="1"/>
</dbReference>
<dbReference type="InterPro" id="IPR050437">
    <property type="entry name" value="Ribos_protein_bS1-like"/>
</dbReference>
<comment type="caution">
    <text evidence="2">The sequence shown here is derived from an EMBL/GenBank/DDBJ whole genome shotgun (WGS) entry which is preliminary data.</text>
</comment>
<keyword evidence="3" id="KW-1185">Reference proteome</keyword>
<dbReference type="Gene3D" id="3.30.420.140">
    <property type="entry name" value="YqgF/RNase H-like domain"/>
    <property type="match status" value="1"/>
</dbReference>
<dbReference type="InterPro" id="IPR055179">
    <property type="entry name" value="Tex-like_central_region"/>
</dbReference>
<dbReference type="GO" id="GO:0005737">
    <property type="term" value="C:cytoplasm"/>
    <property type="evidence" value="ECO:0007669"/>
    <property type="project" value="UniProtKB-ARBA"/>
</dbReference>
<dbReference type="PANTHER" id="PTHR10724:SF10">
    <property type="entry name" value="S1 RNA-BINDING DOMAIN-CONTAINING PROTEIN 1"/>
    <property type="match status" value="1"/>
</dbReference>
<dbReference type="Pfam" id="PF17674">
    <property type="entry name" value="HHH_9"/>
    <property type="match status" value="1"/>
</dbReference>
<dbReference type="PROSITE" id="PS50126">
    <property type="entry name" value="S1"/>
    <property type="match status" value="1"/>
</dbReference>
<dbReference type="Gene3D" id="1.10.150.310">
    <property type="entry name" value="Tex RuvX-like domain-like"/>
    <property type="match status" value="1"/>
</dbReference>
<dbReference type="GO" id="GO:0006139">
    <property type="term" value="P:nucleobase-containing compound metabolic process"/>
    <property type="evidence" value="ECO:0007669"/>
    <property type="project" value="InterPro"/>
</dbReference>
<dbReference type="InterPro" id="IPR041692">
    <property type="entry name" value="HHH_9"/>
</dbReference>
<dbReference type="SMART" id="SM00732">
    <property type="entry name" value="YqgFc"/>
    <property type="match status" value="1"/>
</dbReference>
<dbReference type="SUPFAM" id="SSF47781">
    <property type="entry name" value="RuvA domain 2-like"/>
    <property type="match status" value="2"/>
</dbReference>
<dbReference type="CDD" id="cd05685">
    <property type="entry name" value="S1_Tex"/>
    <property type="match status" value="1"/>
</dbReference>
<reference evidence="2 3" key="1">
    <citation type="submission" date="2014-02" db="EMBL/GenBank/DDBJ databases">
        <title>Draft genome sequence of Lysinibacillus odysseyi NBRC 100172.</title>
        <authorList>
            <person name="Zhang F."/>
            <person name="Wang G."/>
            <person name="Zhang L."/>
        </authorList>
    </citation>
    <scope>NUCLEOTIDE SEQUENCE [LARGE SCALE GENOMIC DNA]</scope>
    <source>
        <strain evidence="2 3">NBRC 100172</strain>
    </source>
</reference>
<dbReference type="SUPFAM" id="SSF50249">
    <property type="entry name" value="Nucleic acid-binding proteins"/>
    <property type="match status" value="1"/>
</dbReference>
<dbReference type="Gene3D" id="1.10.10.650">
    <property type="entry name" value="RuvA domain 2-like"/>
    <property type="match status" value="1"/>
</dbReference>
<dbReference type="Proteomes" id="UP000030437">
    <property type="component" value="Unassembled WGS sequence"/>
</dbReference>
<name>A0A0A3IMT2_9BACI</name>
<dbReference type="InterPro" id="IPR032639">
    <property type="entry name" value="Tex_YqgF"/>
</dbReference>
<dbReference type="InterPro" id="IPR023323">
    <property type="entry name" value="Tex-like_dom_sf"/>
</dbReference>
<dbReference type="PANTHER" id="PTHR10724">
    <property type="entry name" value="30S RIBOSOMAL PROTEIN S1"/>
    <property type="match status" value="1"/>
</dbReference>
<dbReference type="InterPro" id="IPR012337">
    <property type="entry name" value="RNaseH-like_sf"/>
</dbReference>
<dbReference type="InterPro" id="IPR006641">
    <property type="entry name" value="YqgF/RNaseH-like_dom"/>
</dbReference>
<dbReference type="Pfam" id="PF09371">
    <property type="entry name" value="Tex_N"/>
    <property type="match status" value="1"/>
</dbReference>
<dbReference type="GO" id="GO:0006412">
    <property type="term" value="P:translation"/>
    <property type="evidence" value="ECO:0007669"/>
    <property type="project" value="TreeGrafter"/>
</dbReference>
<sequence length="723" mass="80614">MEQKEMLQMIASESQVKPHQAEAVIKLLEEGNTVPFIARYRKEATGSLDEVQIKEIEDRYHYIQQVEQRKQEVLRLIEEQGKLTEELAASIKAATVLQRVEDLYRPYKQKRRTKATIARERGLEPLADKLMKFPKGSLAEAAASYLDSEKGIETIEDALAGARDILAERFADDAGIREQLRQLTRRNGKVVSALKNAEKDEKQVFEMYYEYEEPVNRIVPHRILAMNRGEKEEVLRVGISVPIERAVQIMENKWIPRNFAGEAVEQAKEAISDSYKRLIEPSIEREIRSELSEKAEAQAIHIFSENLRNLLLQPPIRGKMVLGVDPAYRTGCKLAVVDETGKMLEVTAIYPHKPQRETAKAMKTVQALLGKYPISIIAIGNGTASRETEQFIADTLKETDNEAAYVIVNEAGASVYSASEVARAEFPELQVEQRSAVSIARRLQDPLSELVKIDPKAVGVGQYQHDVSQKQLAESLAFIVETAVNQVGVDVNTASASLLQYVSGLSKTVAENIVQARAEGGRFTSRAQFKKIPRLGAKTYEQAVGFLRIPGAKNPLDATGIHPESYKLAEQVLELADVTKKDVGTKKAEEALAALSIENLSNQLGVGEVTIRDIVDTLMKPGRDPRDEFPQPLLKTDVLQMEDLKRGMELQGTVRNVVDFGAFVDIGVKQDGLVHISKLANRRVKHPLDIISLGDIVTVWVEEVDVKKGRISLTMLSPISQNE</sequence>
<dbReference type="STRING" id="1220589.CD32_06555"/>
<evidence type="ECO:0000313" key="3">
    <source>
        <dbReference type="Proteomes" id="UP000030437"/>
    </source>
</evidence>
<dbReference type="OrthoDB" id="9804714at2"/>
<dbReference type="InterPro" id="IPR012340">
    <property type="entry name" value="NA-bd_OB-fold"/>
</dbReference>
<dbReference type="eggNOG" id="COG2183">
    <property type="taxonomic scope" value="Bacteria"/>
</dbReference>
<dbReference type="GO" id="GO:0003735">
    <property type="term" value="F:structural constituent of ribosome"/>
    <property type="evidence" value="ECO:0007669"/>
    <property type="project" value="TreeGrafter"/>
</dbReference>
<dbReference type="RefSeq" id="WP_036152994.1">
    <property type="nucleotide sequence ID" value="NZ_AVCX01000009.1"/>
</dbReference>
<dbReference type="SUPFAM" id="SSF158832">
    <property type="entry name" value="Tex N-terminal region-like"/>
    <property type="match status" value="1"/>
</dbReference>
<dbReference type="AlphaFoldDB" id="A0A0A3IMT2"/>
<dbReference type="Pfam" id="PF12836">
    <property type="entry name" value="HHH_3"/>
    <property type="match status" value="1"/>
</dbReference>
<organism evidence="2 3">
    <name type="scientific">Lysinibacillus odysseyi 34hs-1 = NBRC 100172</name>
    <dbReference type="NCBI Taxonomy" id="1220589"/>
    <lineage>
        <taxon>Bacteria</taxon>
        <taxon>Bacillati</taxon>
        <taxon>Bacillota</taxon>
        <taxon>Bacilli</taxon>
        <taxon>Bacillales</taxon>
        <taxon>Bacillaceae</taxon>
        <taxon>Lysinibacillus</taxon>
    </lineage>
</organism>
<dbReference type="Pfam" id="PF22706">
    <property type="entry name" value="Tex_central_region"/>
    <property type="match status" value="1"/>
</dbReference>
<dbReference type="InterPro" id="IPR018974">
    <property type="entry name" value="Tex-like_N"/>
</dbReference>
<accession>A0A0A3IMT2</accession>
<dbReference type="SUPFAM" id="SSF53098">
    <property type="entry name" value="Ribonuclease H-like"/>
    <property type="match status" value="1"/>
</dbReference>
<evidence type="ECO:0000313" key="2">
    <source>
        <dbReference type="EMBL" id="KGR86056.1"/>
    </source>
</evidence>
<dbReference type="FunFam" id="2.40.50.140:FF:000051">
    <property type="entry name" value="RNA-binding transcriptional accessory protein"/>
    <property type="match status" value="1"/>
</dbReference>
<feature type="domain" description="S1 motif" evidence="1">
    <location>
        <begin position="647"/>
        <end position="716"/>
    </location>
</feature>
<protein>
    <recommendedName>
        <fullName evidence="1">S1 motif domain-containing protein</fullName>
    </recommendedName>
</protein>
<dbReference type="InterPro" id="IPR037027">
    <property type="entry name" value="YqgF/RNaseH-like_dom_sf"/>
</dbReference>
<dbReference type="FunFam" id="1.10.10.650:FF:000001">
    <property type="entry name" value="S1 RNA-binding domain 1"/>
    <property type="match status" value="1"/>
</dbReference>
<dbReference type="SMART" id="SM00316">
    <property type="entry name" value="S1"/>
    <property type="match status" value="1"/>
</dbReference>